<name>A0A2V1IM25_9BACT</name>
<dbReference type="RefSeq" id="WP_107033381.1">
    <property type="nucleotide sequence ID" value="NZ_PUEC01000046.1"/>
</dbReference>
<reference evidence="2" key="1">
    <citation type="submission" date="2018-02" db="EMBL/GenBank/DDBJ databases">
        <authorList>
            <person name="Clavel T."/>
            <person name="Strowig T."/>
        </authorList>
    </citation>
    <scope>NUCLEOTIDE SEQUENCE [LARGE SCALE GENOMIC DNA]</scope>
    <source>
        <strain evidence="2">DSM 103720</strain>
    </source>
</reference>
<protein>
    <submittedName>
        <fullName evidence="1">DUF1848 domain-containing protein</fullName>
    </submittedName>
</protein>
<evidence type="ECO:0000313" key="2">
    <source>
        <dbReference type="Proteomes" id="UP000244905"/>
    </source>
</evidence>
<dbReference type="GeneID" id="82527269"/>
<proteinExistence type="predicted"/>
<keyword evidence="2" id="KW-1185">Reference proteome</keyword>
<dbReference type="EMBL" id="PUEC01000046">
    <property type="protein sequence ID" value="PWB00339.1"/>
    <property type="molecule type" value="Genomic_DNA"/>
</dbReference>
<sequence>MKNEKQKLTLDDGNIVDAQTPLIVSASRATDIPAFYSNWFFNRLSKGHVRWRNPYNGKDSYVSFDNTKFIVFWSKNPAPLFPFLPILKQKGIGCYVQYTLNDYEAEGLEPSVPPLHGRIETFKRLVDELGLGSVVWRFDPLILTDRISAEDLLHKISNIAGGLRGYVKKLVFSFADISSYRKVGRNLSDAGINYHEWSEDEMVEFSRRLADMKLGLELATCAEKVDLSEFGISHNRCIDPELICRLSPELEPLIRNSKTDKGQRSLCGCITSKDIGTYNTCPHGCAYCYANTSPVSARQNYLRHQQNPDNDSII</sequence>
<comment type="caution">
    <text evidence="1">The sequence shown here is derived from an EMBL/GenBank/DDBJ whole genome shotgun (WGS) entry which is preliminary data.</text>
</comment>
<gene>
    <name evidence="1" type="ORF">C5O23_13175</name>
</gene>
<dbReference type="InterPro" id="IPR014998">
    <property type="entry name" value="DUF1848"/>
</dbReference>
<evidence type="ECO:0000313" key="1">
    <source>
        <dbReference type="EMBL" id="PWB00339.1"/>
    </source>
</evidence>
<dbReference type="Pfam" id="PF08902">
    <property type="entry name" value="DUF1848"/>
    <property type="match status" value="1"/>
</dbReference>
<dbReference type="Proteomes" id="UP000244905">
    <property type="component" value="Unassembled WGS sequence"/>
</dbReference>
<dbReference type="AlphaFoldDB" id="A0A2V1IM25"/>
<accession>A0A2V1IM25</accession>
<organism evidence="1 2">
    <name type="scientific">Duncaniella muris</name>
    <dbReference type="NCBI Taxonomy" id="2094150"/>
    <lineage>
        <taxon>Bacteria</taxon>
        <taxon>Pseudomonadati</taxon>
        <taxon>Bacteroidota</taxon>
        <taxon>Bacteroidia</taxon>
        <taxon>Bacteroidales</taxon>
        <taxon>Muribaculaceae</taxon>
        <taxon>Duncaniella</taxon>
    </lineage>
</organism>